<evidence type="ECO:0000256" key="5">
    <source>
        <dbReference type="SAM" id="Phobius"/>
    </source>
</evidence>
<dbReference type="InterPro" id="IPR005829">
    <property type="entry name" value="Sugar_transporter_CS"/>
</dbReference>
<name>A0A4C1TSH8_EUMVA</name>
<organism evidence="7 8">
    <name type="scientific">Eumeta variegata</name>
    <name type="common">Bagworm moth</name>
    <name type="synonym">Eumeta japonica</name>
    <dbReference type="NCBI Taxonomy" id="151549"/>
    <lineage>
        <taxon>Eukaryota</taxon>
        <taxon>Metazoa</taxon>
        <taxon>Ecdysozoa</taxon>
        <taxon>Arthropoda</taxon>
        <taxon>Hexapoda</taxon>
        <taxon>Insecta</taxon>
        <taxon>Pterygota</taxon>
        <taxon>Neoptera</taxon>
        <taxon>Endopterygota</taxon>
        <taxon>Lepidoptera</taxon>
        <taxon>Glossata</taxon>
        <taxon>Ditrysia</taxon>
        <taxon>Tineoidea</taxon>
        <taxon>Psychidae</taxon>
        <taxon>Oiketicinae</taxon>
        <taxon>Eumeta</taxon>
    </lineage>
</organism>
<dbReference type="Gene3D" id="1.20.1250.20">
    <property type="entry name" value="MFS general substrate transporter like domains"/>
    <property type="match status" value="2"/>
</dbReference>
<proteinExistence type="predicted"/>
<evidence type="ECO:0000256" key="2">
    <source>
        <dbReference type="ARBA" id="ARBA00022692"/>
    </source>
</evidence>
<dbReference type="EMBL" id="BGZK01000083">
    <property type="protein sequence ID" value="GBP16955.1"/>
    <property type="molecule type" value="Genomic_DNA"/>
</dbReference>
<dbReference type="SUPFAM" id="SSF103473">
    <property type="entry name" value="MFS general substrate transporter"/>
    <property type="match status" value="2"/>
</dbReference>
<dbReference type="PANTHER" id="PTHR48021:SF47">
    <property type="entry name" value="GH17672P"/>
    <property type="match status" value="1"/>
</dbReference>
<dbReference type="GO" id="GO:0016020">
    <property type="term" value="C:membrane"/>
    <property type="evidence" value="ECO:0007669"/>
    <property type="project" value="UniProtKB-SubCell"/>
</dbReference>
<dbReference type="InterPro" id="IPR050549">
    <property type="entry name" value="MFS_Trehalose_Transporter"/>
</dbReference>
<dbReference type="OrthoDB" id="8120565at2759"/>
<feature type="transmembrane region" description="Helical" evidence="5">
    <location>
        <begin position="299"/>
        <end position="318"/>
    </location>
</feature>
<evidence type="ECO:0000256" key="4">
    <source>
        <dbReference type="ARBA" id="ARBA00023136"/>
    </source>
</evidence>
<gene>
    <name evidence="7" type="primary">Tret1</name>
    <name evidence="7" type="ORF">EVAR_101973_1</name>
</gene>
<feature type="transmembrane region" description="Helical" evidence="5">
    <location>
        <begin position="272"/>
        <end position="292"/>
    </location>
</feature>
<dbReference type="PANTHER" id="PTHR48021">
    <property type="match status" value="1"/>
</dbReference>
<dbReference type="GO" id="GO:0022857">
    <property type="term" value="F:transmembrane transporter activity"/>
    <property type="evidence" value="ECO:0007669"/>
    <property type="project" value="InterPro"/>
</dbReference>
<keyword evidence="8" id="KW-1185">Reference proteome</keyword>
<dbReference type="AlphaFoldDB" id="A0A4C1TSH8"/>
<dbReference type="InterPro" id="IPR036259">
    <property type="entry name" value="MFS_trans_sf"/>
</dbReference>
<feature type="transmembrane region" description="Helical" evidence="5">
    <location>
        <begin position="230"/>
        <end position="252"/>
    </location>
</feature>
<feature type="transmembrane region" description="Helical" evidence="5">
    <location>
        <begin position="156"/>
        <end position="175"/>
    </location>
</feature>
<comment type="subcellular location">
    <subcellularLocation>
        <location evidence="1">Membrane</location>
        <topology evidence="1">Multi-pass membrane protein</topology>
    </subcellularLocation>
</comment>
<sequence length="557" mass="60753">MRYNHAVADSAVARKWVITTVGDVMVSLVGWRVSVVGGDHLFSGGAHTRSPFQSALFIATYLVNSIGRKRTLVVAIVPRITGSLLLTFADRLWIMYFGRVLFSISDAFVFCSVPLYVSEIANKEIRGSLGTFVQIFTSIGIVITLCLGPYVDYLSLNAISTALCIAGSIPTLFLLDSPYYLHMKGKRSEAIHTLTLLRGSEVKALEEMKEYEECDEEESFRIIDITKSKAVIKALAITIILGIGSQATGFSAVTFYLQHILVTTDTSLSSEVASVIIGMIQLLASFCTALVSDRFGRKPILNISLVGMTVGLVFWLRIEYLMEGGFVEGEPAMVGWGEILEGGMVGWGEILEGGMVGWGEILEGRDGGVMKGRGPPELSLIERKAARSRSKIPISFKPAVRNFVPIKNRETKSRSRLQVGLGIFFALHVPHVPVTGVLQYLPLLSLVFVVYFYNAGLGSIVWPLSAELFEGPFRALGMTSGLVISVLIAFLTTKFFASETHSIGPAATYAIYSVNTIILLIFIMFCVPETKGKSFSEIHAALEGSSETPEPKRGTKL</sequence>
<feature type="transmembrane region" description="Helical" evidence="5">
    <location>
        <begin position="509"/>
        <end position="527"/>
    </location>
</feature>
<feature type="transmembrane region" description="Helical" evidence="5">
    <location>
        <begin position="476"/>
        <end position="497"/>
    </location>
</feature>
<dbReference type="InterPro" id="IPR020846">
    <property type="entry name" value="MFS_dom"/>
</dbReference>
<dbReference type="InterPro" id="IPR005828">
    <property type="entry name" value="MFS_sugar_transport-like"/>
</dbReference>
<accession>A0A4C1TSH8</accession>
<evidence type="ECO:0000256" key="3">
    <source>
        <dbReference type="ARBA" id="ARBA00022989"/>
    </source>
</evidence>
<keyword evidence="4 5" id="KW-0472">Membrane</keyword>
<keyword evidence="3 5" id="KW-1133">Transmembrane helix</keyword>
<dbReference type="Proteomes" id="UP000299102">
    <property type="component" value="Unassembled WGS sequence"/>
</dbReference>
<feature type="transmembrane region" description="Helical" evidence="5">
    <location>
        <begin position="95"/>
        <end position="117"/>
    </location>
</feature>
<evidence type="ECO:0000259" key="6">
    <source>
        <dbReference type="PROSITE" id="PS50850"/>
    </source>
</evidence>
<evidence type="ECO:0000256" key="1">
    <source>
        <dbReference type="ARBA" id="ARBA00004141"/>
    </source>
</evidence>
<evidence type="ECO:0000313" key="7">
    <source>
        <dbReference type="EMBL" id="GBP16955.1"/>
    </source>
</evidence>
<comment type="caution">
    <text evidence="7">The sequence shown here is derived from an EMBL/GenBank/DDBJ whole genome shotgun (WGS) entry which is preliminary data.</text>
</comment>
<keyword evidence="2 5" id="KW-0812">Transmembrane</keyword>
<feature type="transmembrane region" description="Helical" evidence="5">
    <location>
        <begin position="129"/>
        <end position="150"/>
    </location>
</feature>
<dbReference type="PROSITE" id="PS00216">
    <property type="entry name" value="SUGAR_TRANSPORT_1"/>
    <property type="match status" value="1"/>
</dbReference>
<feature type="domain" description="Major facilitator superfamily (MFS) profile" evidence="6">
    <location>
        <begin position="1"/>
        <end position="531"/>
    </location>
</feature>
<evidence type="ECO:0000313" key="8">
    <source>
        <dbReference type="Proteomes" id="UP000299102"/>
    </source>
</evidence>
<dbReference type="STRING" id="151549.A0A4C1TSH8"/>
<reference evidence="7 8" key="1">
    <citation type="journal article" date="2019" name="Commun. Biol.">
        <title>The bagworm genome reveals a unique fibroin gene that provides high tensile strength.</title>
        <authorList>
            <person name="Kono N."/>
            <person name="Nakamura H."/>
            <person name="Ohtoshi R."/>
            <person name="Tomita M."/>
            <person name="Numata K."/>
            <person name="Arakawa K."/>
        </authorList>
    </citation>
    <scope>NUCLEOTIDE SEQUENCE [LARGE SCALE GENOMIC DNA]</scope>
</reference>
<dbReference type="Pfam" id="PF00083">
    <property type="entry name" value="Sugar_tr"/>
    <property type="match status" value="2"/>
</dbReference>
<feature type="transmembrane region" description="Helical" evidence="5">
    <location>
        <begin position="440"/>
        <end position="464"/>
    </location>
</feature>
<dbReference type="PROSITE" id="PS50850">
    <property type="entry name" value="MFS"/>
    <property type="match status" value="1"/>
</dbReference>
<protein>
    <submittedName>
        <fullName evidence="7">Facilitated trehalose transporter Tret1</fullName>
    </submittedName>
</protein>